<keyword evidence="3" id="KW-1185">Reference proteome</keyword>
<dbReference type="SUPFAM" id="SSF142433">
    <property type="entry name" value="CinA-like"/>
    <property type="match status" value="1"/>
</dbReference>
<dbReference type="EMBL" id="JBHTEF010000001">
    <property type="protein sequence ID" value="MFC7580859.1"/>
    <property type="molecule type" value="Genomic_DNA"/>
</dbReference>
<accession>A0ABW2SL59</accession>
<dbReference type="Gene3D" id="3.90.950.20">
    <property type="entry name" value="CinA-like"/>
    <property type="match status" value="1"/>
</dbReference>
<reference evidence="3" key="1">
    <citation type="journal article" date="2019" name="Int. J. Syst. Evol. Microbiol.">
        <title>The Global Catalogue of Microorganisms (GCM) 10K type strain sequencing project: providing services to taxonomists for standard genome sequencing and annotation.</title>
        <authorList>
            <consortium name="The Broad Institute Genomics Platform"/>
            <consortium name="The Broad Institute Genome Sequencing Center for Infectious Disease"/>
            <person name="Wu L."/>
            <person name="Ma J."/>
        </authorList>
    </citation>
    <scope>NUCLEOTIDE SEQUENCE [LARGE SCALE GENOMIC DNA]</scope>
    <source>
        <strain evidence="3">CCUG 56698</strain>
    </source>
</reference>
<gene>
    <name evidence="2" type="ORF">ACFQWG_06565</name>
</gene>
<comment type="caution">
    <text evidence="2">The sequence shown here is derived from an EMBL/GenBank/DDBJ whole genome shotgun (WGS) entry which is preliminary data.</text>
</comment>
<sequence>MSVDATALVRLLIRRRLTIATAESLTGGALCARMVDVPGASETVRGGVCVYATELKAQVLGVDPRQLARTGPVDREVALQMARGARRLMGADVALSTTGVAGPGPSDGRPAGTVHIACVTPEREVHRELRLPGDRSSVRAGSVEAALSLLADALGVEGRA</sequence>
<proteinExistence type="predicted"/>
<evidence type="ECO:0000313" key="3">
    <source>
        <dbReference type="Proteomes" id="UP001596527"/>
    </source>
</evidence>
<dbReference type="RefSeq" id="WP_380973392.1">
    <property type="nucleotide sequence ID" value="NZ_JBHTEF010000001.1"/>
</dbReference>
<organism evidence="2 3">
    <name type="scientific">Schaalia naturae</name>
    <dbReference type="NCBI Taxonomy" id="635203"/>
    <lineage>
        <taxon>Bacteria</taxon>
        <taxon>Bacillati</taxon>
        <taxon>Actinomycetota</taxon>
        <taxon>Actinomycetes</taxon>
        <taxon>Actinomycetales</taxon>
        <taxon>Actinomycetaceae</taxon>
        <taxon>Schaalia</taxon>
    </lineage>
</organism>
<evidence type="ECO:0000313" key="2">
    <source>
        <dbReference type="EMBL" id="MFC7580859.1"/>
    </source>
</evidence>
<dbReference type="NCBIfam" id="TIGR00199">
    <property type="entry name" value="PncC_domain"/>
    <property type="match status" value="1"/>
</dbReference>
<dbReference type="InterPro" id="IPR008136">
    <property type="entry name" value="CinA_C"/>
</dbReference>
<name>A0ABW2SL59_9ACTO</name>
<dbReference type="Proteomes" id="UP001596527">
    <property type="component" value="Unassembled WGS sequence"/>
</dbReference>
<evidence type="ECO:0000259" key="1">
    <source>
        <dbReference type="Pfam" id="PF02464"/>
    </source>
</evidence>
<dbReference type="Pfam" id="PF02464">
    <property type="entry name" value="CinA"/>
    <property type="match status" value="1"/>
</dbReference>
<dbReference type="InterPro" id="IPR036653">
    <property type="entry name" value="CinA-like_C"/>
</dbReference>
<protein>
    <submittedName>
        <fullName evidence="2">CinA family protein</fullName>
    </submittedName>
</protein>
<feature type="domain" description="CinA C-terminal" evidence="1">
    <location>
        <begin position="6"/>
        <end position="153"/>
    </location>
</feature>